<reference evidence="1 2" key="1">
    <citation type="submission" date="2021-08" db="EMBL/GenBank/DDBJ databases">
        <authorList>
            <person name="Ping M."/>
        </authorList>
    </citation>
    <scope>NUCLEOTIDE SEQUENCE [LARGE SCALE GENOMIC DNA]</scope>
    <source>
        <strain evidence="1 2">MG28</strain>
    </source>
</reference>
<protein>
    <submittedName>
        <fullName evidence="1">Phage Gp37/Gp68 family protein</fullName>
    </submittedName>
</protein>
<dbReference type="Pfam" id="PF07505">
    <property type="entry name" value="DUF5131"/>
    <property type="match status" value="1"/>
</dbReference>
<evidence type="ECO:0000313" key="2">
    <source>
        <dbReference type="Proteomes" id="UP000827138"/>
    </source>
</evidence>
<keyword evidence="2" id="KW-1185">Reference proteome</keyword>
<organism evidence="1 2">
    <name type="scientific">Streptomyces akebiae</name>
    <dbReference type="NCBI Taxonomy" id="2865673"/>
    <lineage>
        <taxon>Bacteria</taxon>
        <taxon>Bacillati</taxon>
        <taxon>Actinomycetota</taxon>
        <taxon>Actinomycetes</taxon>
        <taxon>Kitasatosporales</taxon>
        <taxon>Streptomycetaceae</taxon>
        <taxon>Streptomyces</taxon>
    </lineage>
</organism>
<dbReference type="InterPro" id="IPR011101">
    <property type="entry name" value="DUF5131"/>
</dbReference>
<sequence>MFVVAVEDRTLPVPSLELSRIDWVIVGGESGPAHRELDSAWVLDIRDQCVALRVALFFKQVGGLTPKAGGRLLEEGAVVPDVRS</sequence>
<gene>
    <name evidence="1" type="ORF">K1J60_18170</name>
</gene>
<accession>A0ABX8Y562</accession>
<dbReference type="EMBL" id="CP080647">
    <property type="protein sequence ID" value="QYX83025.1"/>
    <property type="molecule type" value="Genomic_DNA"/>
</dbReference>
<dbReference type="Proteomes" id="UP000827138">
    <property type="component" value="Chromosome"/>
</dbReference>
<name>A0ABX8Y562_9ACTN</name>
<proteinExistence type="predicted"/>
<evidence type="ECO:0000313" key="1">
    <source>
        <dbReference type="EMBL" id="QYX83025.1"/>
    </source>
</evidence>